<dbReference type="OrthoDB" id="4302993at2"/>
<keyword evidence="1" id="KW-1133">Transmembrane helix</keyword>
<dbReference type="EMBL" id="PJZH01000006">
    <property type="protein sequence ID" value="PLR36430.1"/>
    <property type="molecule type" value="Genomic_DNA"/>
</dbReference>
<dbReference type="InterPro" id="IPR009872">
    <property type="entry name" value="DUF1427"/>
</dbReference>
<dbReference type="InterPro" id="IPR020017">
    <property type="entry name" value="XapX_domain"/>
</dbReference>
<proteinExistence type="predicted"/>
<organism evidence="2 3">
    <name type="scientific">Chimaeribacter coloradensis</name>
    <dbReference type="NCBI Taxonomy" id="2060068"/>
    <lineage>
        <taxon>Bacteria</taxon>
        <taxon>Pseudomonadati</taxon>
        <taxon>Pseudomonadota</taxon>
        <taxon>Gammaproteobacteria</taxon>
        <taxon>Enterobacterales</taxon>
        <taxon>Yersiniaceae</taxon>
        <taxon>Chimaeribacter</taxon>
    </lineage>
</organism>
<gene>
    <name evidence="2" type="ORF">CYR32_08700</name>
</gene>
<dbReference type="Pfam" id="PF07235">
    <property type="entry name" value="DUF1427"/>
    <property type="match status" value="1"/>
</dbReference>
<comment type="caution">
    <text evidence="2">The sequence shown here is derived from an EMBL/GenBank/DDBJ whole genome shotgun (WGS) entry which is preliminary data.</text>
</comment>
<dbReference type="NCBIfam" id="TIGR03510">
    <property type="entry name" value="XapX"/>
    <property type="match status" value="1"/>
</dbReference>
<keyword evidence="3" id="KW-1185">Reference proteome</keyword>
<accession>A0A2N5E5L0</accession>
<sequence>MLKTYGLSLGAGVLVGGIYALMGVNSPAPPLIALLGLLGMQIGEHIIPLCKRLKNCQPVTLAWFRHEYAPRVIDTPPPSDDKAS</sequence>
<evidence type="ECO:0000313" key="3">
    <source>
        <dbReference type="Proteomes" id="UP000234503"/>
    </source>
</evidence>
<protein>
    <submittedName>
        <fullName evidence="2">ABC transporter substrate-binding protein</fullName>
    </submittedName>
</protein>
<evidence type="ECO:0000313" key="2">
    <source>
        <dbReference type="EMBL" id="PLR36430.1"/>
    </source>
</evidence>
<dbReference type="AlphaFoldDB" id="A0A2N5E5L0"/>
<name>A0A2N5E5L0_9GAMM</name>
<feature type="transmembrane region" description="Helical" evidence="1">
    <location>
        <begin position="5"/>
        <end position="22"/>
    </location>
</feature>
<keyword evidence="1" id="KW-0472">Membrane</keyword>
<keyword evidence="1" id="KW-0812">Transmembrane</keyword>
<reference evidence="2 3" key="1">
    <citation type="submission" date="2017-12" db="EMBL/GenBank/DDBJ databases">
        <title>Characterization of six clinical isolates of Enterochimera gen. nov., a novel genus of the Yersiniaciae family and the three species Enterochimera arupensis sp. nov., Enterochimera coloradensis sp. nov, and Enterochimera californica sp. nov.</title>
        <authorList>
            <person name="Rossi A."/>
            <person name="Fisher M."/>
        </authorList>
    </citation>
    <scope>NUCLEOTIDE SEQUENCE [LARGE SCALE GENOMIC DNA]</scope>
    <source>
        <strain evidence="3">2016-Iso4</strain>
    </source>
</reference>
<dbReference type="RefSeq" id="WP_101824004.1">
    <property type="nucleotide sequence ID" value="NZ_PJZH01000006.1"/>
</dbReference>
<evidence type="ECO:0000256" key="1">
    <source>
        <dbReference type="SAM" id="Phobius"/>
    </source>
</evidence>
<dbReference type="Proteomes" id="UP000234503">
    <property type="component" value="Unassembled WGS sequence"/>
</dbReference>